<dbReference type="AlphaFoldDB" id="A0A151PGY0"/>
<dbReference type="EMBL" id="AKHW03000209">
    <property type="protein sequence ID" value="KYO48361.1"/>
    <property type="molecule type" value="Genomic_DNA"/>
</dbReference>
<proteinExistence type="predicted"/>
<accession>A0A151PGY0</accession>
<name>A0A151PGY0_ALLMI</name>
<dbReference type="Proteomes" id="UP000050525">
    <property type="component" value="Unassembled WGS sequence"/>
</dbReference>
<evidence type="ECO:0000313" key="1">
    <source>
        <dbReference type="EMBL" id="KYO48361.1"/>
    </source>
</evidence>
<reference evidence="1 2" key="1">
    <citation type="journal article" date="2012" name="Genome Biol.">
        <title>Sequencing three crocodilian genomes to illuminate the evolution of archosaurs and amniotes.</title>
        <authorList>
            <person name="St John J.A."/>
            <person name="Braun E.L."/>
            <person name="Isberg S.R."/>
            <person name="Miles L.G."/>
            <person name="Chong A.Y."/>
            <person name="Gongora J."/>
            <person name="Dalzell P."/>
            <person name="Moran C."/>
            <person name="Bed'hom B."/>
            <person name="Abzhanov A."/>
            <person name="Burgess S.C."/>
            <person name="Cooksey A.M."/>
            <person name="Castoe T.A."/>
            <person name="Crawford N.G."/>
            <person name="Densmore L.D."/>
            <person name="Drew J.C."/>
            <person name="Edwards S.V."/>
            <person name="Faircloth B.C."/>
            <person name="Fujita M.K."/>
            <person name="Greenwold M.J."/>
            <person name="Hoffmann F.G."/>
            <person name="Howard J.M."/>
            <person name="Iguchi T."/>
            <person name="Janes D.E."/>
            <person name="Khan S.Y."/>
            <person name="Kohno S."/>
            <person name="de Koning A.J."/>
            <person name="Lance S.L."/>
            <person name="McCarthy F.M."/>
            <person name="McCormack J.E."/>
            <person name="Merchant M.E."/>
            <person name="Peterson D.G."/>
            <person name="Pollock D.D."/>
            <person name="Pourmand N."/>
            <person name="Raney B.J."/>
            <person name="Roessler K.A."/>
            <person name="Sanford J.R."/>
            <person name="Sawyer R.H."/>
            <person name="Schmidt C.J."/>
            <person name="Triplett E.W."/>
            <person name="Tuberville T.D."/>
            <person name="Venegas-Anaya M."/>
            <person name="Howard J.T."/>
            <person name="Jarvis E.D."/>
            <person name="Guillette L.J.Jr."/>
            <person name="Glenn T.C."/>
            <person name="Green R.E."/>
            <person name="Ray D.A."/>
        </authorList>
    </citation>
    <scope>NUCLEOTIDE SEQUENCE [LARGE SCALE GENOMIC DNA]</scope>
    <source>
        <strain evidence="1">KSC_2009_1</strain>
    </source>
</reference>
<evidence type="ECO:0000313" key="2">
    <source>
        <dbReference type="Proteomes" id="UP000050525"/>
    </source>
</evidence>
<gene>
    <name evidence="1" type="ORF">Y1Q_0017127</name>
</gene>
<comment type="caution">
    <text evidence="1">The sequence shown here is derived from an EMBL/GenBank/DDBJ whole genome shotgun (WGS) entry which is preliminary data.</text>
</comment>
<sequence>MFKRILACTGDLGSSWEHTRAVSGPFITGFAFNLTSHKPLAGSHSLQFGTAQLLPGYYLSLHYGVEWSGEAVTAGEATTLSLVFDCGCIV</sequence>
<organism evidence="1 2">
    <name type="scientific">Alligator mississippiensis</name>
    <name type="common">American alligator</name>
    <dbReference type="NCBI Taxonomy" id="8496"/>
    <lineage>
        <taxon>Eukaryota</taxon>
        <taxon>Metazoa</taxon>
        <taxon>Chordata</taxon>
        <taxon>Craniata</taxon>
        <taxon>Vertebrata</taxon>
        <taxon>Euteleostomi</taxon>
        <taxon>Archelosauria</taxon>
        <taxon>Archosauria</taxon>
        <taxon>Crocodylia</taxon>
        <taxon>Alligatoridae</taxon>
        <taxon>Alligatorinae</taxon>
        <taxon>Alligator</taxon>
    </lineage>
</organism>
<keyword evidence="2" id="KW-1185">Reference proteome</keyword>
<protein>
    <submittedName>
        <fullName evidence="1">Uncharacterized protein</fullName>
    </submittedName>
</protein>